<feature type="compositionally biased region" description="Polar residues" evidence="1">
    <location>
        <begin position="1"/>
        <end position="17"/>
    </location>
</feature>
<dbReference type="HOGENOM" id="CLU_1194828_0_0_1"/>
<organism evidence="2 3">
    <name type="scientific">Coprinopsis cinerea (strain Okayama-7 / 130 / ATCC MYA-4618 / FGSC 9003)</name>
    <name type="common">Inky cap fungus</name>
    <name type="synonym">Hormographiella aspergillata</name>
    <dbReference type="NCBI Taxonomy" id="240176"/>
    <lineage>
        <taxon>Eukaryota</taxon>
        <taxon>Fungi</taxon>
        <taxon>Dikarya</taxon>
        <taxon>Basidiomycota</taxon>
        <taxon>Agaricomycotina</taxon>
        <taxon>Agaricomycetes</taxon>
        <taxon>Agaricomycetidae</taxon>
        <taxon>Agaricales</taxon>
        <taxon>Agaricineae</taxon>
        <taxon>Psathyrellaceae</taxon>
        <taxon>Coprinopsis</taxon>
    </lineage>
</organism>
<sequence>MSYRNASSSKLTTQPTGITEFLREDEEDGTPAGESAPGSSSSAHKDWDEQLAIKYYDSLYREFAICDLKHFKSGNKSALVKVVLCPRCVKKLMWKRTKEKERAAAAGRDGELGHEQEDTREDHYESERASHRHRRSSMEKERGRSKGGEDGGGGGVSEDESRRRKRRRSRERSSDRKGKEGGERHYHRESERHRSRGKERKERSRSEDESHRKRRRHSRSRSPHRTRHTLKE</sequence>
<comment type="caution">
    <text evidence="2">The sequence shown here is derived from an EMBL/GenBank/DDBJ whole genome shotgun (WGS) entry which is preliminary data.</text>
</comment>
<dbReference type="AlphaFoldDB" id="D6RMC1"/>
<dbReference type="VEuPathDB" id="FungiDB:CC1G_14437"/>
<feature type="region of interest" description="Disordered" evidence="1">
    <location>
        <begin position="1"/>
        <end position="45"/>
    </location>
</feature>
<name>D6RMC1_COPC7</name>
<dbReference type="RefSeq" id="XP_002911440.1">
    <property type="nucleotide sequence ID" value="XM_002911394.1"/>
</dbReference>
<feature type="compositionally biased region" description="Low complexity" evidence="1">
    <location>
        <begin position="31"/>
        <end position="42"/>
    </location>
</feature>
<dbReference type="Pfam" id="PF09725">
    <property type="entry name" value="Fra10Ac1"/>
    <property type="match status" value="1"/>
</dbReference>
<feature type="compositionally biased region" description="Basic and acidic residues" evidence="1">
    <location>
        <begin position="96"/>
        <end position="129"/>
    </location>
</feature>
<evidence type="ECO:0000313" key="3">
    <source>
        <dbReference type="Proteomes" id="UP000001861"/>
    </source>
</evidence>
<evidence type="ECO:0000256" key="1">
    <source>
        <dbReference type="SAM" id="MobiDB-lite"/>
    </source>
</evidence>
<feature type="compositionally biased region" description="Basic residues" evidence="1">
    <location>
        <begin position="212"/>
        <end position="232"/>
    </location>
</feature>
<evidence type="ECO:0000313" key="2">
    <source>
        <dbReference type="EMBL" id="EFI27946.1"/>
    </source>
</evidence>
<dbReference type="InParanoid" id="D6RMC1"/>
<dbReference type="InterPro" id="IPR019129">
    <property type="entry name" value="Folate-sensitive_fs_Fra10Ac1"/>
</dbReference>
<dbReference type="STRING" id="240176.D6RMC1"/>
<dbReference type="EMBL" id="AACS02000004">
    <property type="protein sequence ID" value="EFI27946.1"/>
    <property type="molecule type" value="Genomic_DNA"/>
</dbReference>
<dbReference type="Proteomes" id="UP000001861">
    <property type="component" value="Unassembled WGS sequence"/>
</dbReference>
<feature type="compositionally biased region" description="Basic and acidic residues" evidence="1">
    <location>
        <begin position="199"/>
        <end position="211"/>
    </location>
</feature>
<accession>D6RMC1</accession>
<proteinExistence type="predicted"/>
<dbReference type="OrthoDB" id="197967at2759"/>
<feature type="compositionally biased region" description="Basic and acidic residues" evidence="1">
    <location>
        <begin position="136"/>
        <end position="149"/>
    </location>
</feature>
<dbReference type="GeneID" id="9379899"/>
<dbReference type="OMA" id="CANTRCK"/>
<protein>
    <submittedName>
        <fullName evidence="2">Uncharacterized protein</fullName>
    </submittedName>
</protein>
<reference evidence="2 3" key="1">
    <citation type="journal article" date="2010" name="Proc. Natl. Acad. Sci. U.S.A.">
        <title>Insights into evolution of multicellular fungi from the assembled chromosomes of the mushroom Coprinopsis cinerea (Coprinus cinereus).</title>
        <authorList>
            <person name="Stajich J.E."/>
            <person name="Wilke S.K."/>
            <person name="Ahren D."/>
            <person name="Au C.H."/>
            <person name="Birren B.W."/>
            <person name="Borodovsky M."/>
            <person name="Burns C."/>
            <person name="Canback B."/>
            <person name="Casselton L.A."/>
            <person name="Cheng C.K."/>
            <person name="Deng J."/>
            <person name="Dietrich F.S."/>
            <person name="Fargo D.C."/>
            <person name="Farman M.L."/>
            <person name="Gathman A.C."/>
            <person name="Goldberg J."/>
            <person name="Guigo R."/>
            <person name="Hoegger P.J."/>
            <person name="Hooker J.B."/>
            <person name="Huggins A."/>
            <person name="James T.Y."/>
            <person name="Kamada T."/>
            <person name="Kilaru S."/>
            <person name="Kodira C."/>
            <person name="Kues U."/>
            <person name="Kupfer D."/>
            <person name="Kwan H.S."/>
            <person name="Lomsadze A."/>
            <person name="Li W."/>
            <person name="Lilly W.W."/>
            <person name="Ma L.J."/>
            <person name="Mackey A.J."/>
            <person name="Manning G."/>
            <person name="Martin F."/>
            <person name="Muraguchi H."/>
            <person name="Natvig D.O."/>
            <person name="Palmerini H."/>
            <person name="Ramesh M.A."/>
            <person name="Rehmeyer C.J."/>
            <person name="Roe B.A."/>
            <person name="Shenoy N."/>
            <person name="Stanke M."/>
            <person name="Ter-Hovhannisyan V."/>
            <person name="Tunlid A."/>
            <person name="Velagapudi R."/>
            <person name="Vision T.J."/>
            <person name="Zeng Q."/>
            <person name="Zolan M.E."/>
            <person name="Pukkila P.J."/>
        </authorList>
    </citation>
    <scope>NUCLEOTIDE SEQUENCE [LARGE SCALE GENOMIC DNA]</scope>
    <source>
        <strain evidence="3">Okayama-7 / 130 / ATCC MYA-4618 / FGSC 9003</strain>
    </source>
</reference>
<feature type="region of interest" description="Disordered" evidence="1">
    <location>
        <begin position="96"/>
        <end position="232"/>
    </location>
</feature>
<keyword evidence="3" id="KW-1185">Reference proteome</keyword>
<dbReference type="KEGG" id="cci:CC1G_14437"/>
<gene>
    <name evidence="2" type="ORF">CC1G_14437</name>
</gene>
<dbReference type="eggNOG" id="KOG1297">
    <property type="taxonomic scope" value="Eukaryota"/>
</dbReference>
<feature type="compositionally biased region" description="Basic and acidic residues" evidence="1">
    <location>
        <begin position="171"/>
        <end position="192"/>
    </location>
</feature>